<sequence>MRLVNLTIRNFRGFGATGETIPLDGDLLLFFGPNGFGKTSLAEAIEWLFYGMTKRRQQGEGYSRSEYSNSFANIHGGTPTEVSATVEIAGRRALLSRKLGPGEASTTFVDGTPAAFSSINVSPIEAFYPVVAQHGLQTFIHSKPKDRRDAICAAFGLDELTALKNALDSARASFQRTPPRSVSDARRELAAQARTLAEIAETRDLARRWQLSPMQVKTAEDTQALLDAAKALTGAPCPTVDEALAKLRETRQQASRSVFDAGKLAPNDGKSAPLDAGMKAVADALTAVERTIAITAATTASTYKSAFLELWKAGLELSPSGDQCPMCEADTLTTAKREELSKRLAHNVDRMQKNDALVAAVAAVKARIASYRSHVREFGVDELAVEDLEQLRRLSRRNPTN</sequence>
<dbReference type="PANTHER" id="PTHR32114:SF2">
    <property type="entry name" value="ABC TRANSPORTER ABCH.3"/>
    <property type="match status" value="1"/>
</dbReference>
<gene>
    <name evidence="2" type="ORF">WDK88_45725</name>
</gene>
<protein>
    <submittedName>
        <fullName evidence="2">AAA family ATPase</fullName>
    </submittedName>
</protein>
<dbReference type="Pfam" id="PF13476">
    <property type="entry name" value="AAA_23"/>
    <property type="match status" value="1"/>
</dbReference>
<dbReference type="InterPro" id="IPR027417">
    <property type="entry name" value="P-loop_NTPase"/>
</dbReference>
<name>A0ABZ2PBT6_9BRAD</name>
<accession>A0ABZ2PBT6</accession>
<keyword evidence="3" id="KW-1185">Reference proteome</keyword>
<dbReference type="InterPro" id="IPR038729">
    <property type="entry name" value="Rad50/SbcC_AAA"/>
</dbReference>
<geneLocation type="plasmid" evidence="2 3">
    <name>pBs5S5a</name>
</geneLocation>
<dbReference type="EMBL" id="CP147713">
    <property type="protein sequence ID" value="WXC84778.1"/>
    <property type="molecule type" value="Genomic_DNA"/>
</dbReference>
<dbReference type="RefSeq" id="WP_338835186.1">
    <property type="nucleotide sequence ID" value="NZ_CP147713.1"/>
</dbReference>
<evidence type="ECO:0000313" key="2">
    <source>
        <dbReference type="EMBL" id="WXC84778.1"/>
    </source>
</evidence>
<keyword evidence="2" id="KW-0614">Plasmid</keyword>
<evidence type="ECO:0000259" key="1">
    <source>
        <dbReference type="Pfam" id="PF13476"/>
    </source>
</evidence>
<dbReference type="Gene3D" id="3.40.50.300">
    <property type="entry name" value="P-loop containing nucleotide triphosphate hydrolases"/>
    <property type="match status" value="1"/>
</dbReference>
<reference evidence="2" key="1">
    <citation type="journal article" date="2021" name="Int. J. Syst. Evol. Microbiol.">
        <title>Bradyrhizobium septentrionale sp. nov. (sv. septentrionale) and Bradyrhizobium quebecense sp. nov. (sv. septentrionale) associated with legumes native to Canada possess rearranged symbiosis genes and numerous insertion sequences.</title>
        <authorList>
            <person name="Bromfield E.S.P."/>
            <person name="Cloutier S."/>
        </authorList>
    </citation>
    <scope>NUCLEOTIDE SEQUENCE</scope>
    <source>
        <strain evidence="2">5S5</strain>
    </source>
</reference>
<evidence type="ECO:0000313" key="3">
    <source>
        <dbReference type="Proteomes" id="UP001432046"/>
    </source>
</evidence>
<dbReference type="PANTHER" id="PTHR32114">
    <property type="entry name" value="ABC TRANSPORTER ABCH.3"/>
    <property type="match status" value="1"/>
</dbReference>
<organism evidence="2 3">
    <name type="scientific">Bradyrhizobium septentrionale</name>
    <dbReference type="NCBI Taxonomy" id="1404411"/>
    <lineage>
        <taxon>Bacteria</taxon>
        <taxon>Pseudomonadati</taxon>
        <taxon>Pseudomonadota</taxon>
        <taxon>Alphaproteobacteria</taxon>
        <taxon>Hyphomicrobiales</taxon>
        <taxon>Nitrobacteraceae</taxon>
        <taxon>Bradyrhizobium</taxon>
    </lineage>
</organism>
<proteinExistence type="predicted"/>
<dbReference type="SUPFAM" id="SSF52540">
    <property type="entry name" value="P-loop containing nucleoside triphosphate hydrolases"/>
    <property type="match status" value="1"/>
</dbReference>
<feature type="domain" description="Rad50/SbcC-type AAA" evidence="1">
    <location>
        <begin position="6"/>
        <end position="89"/>
    </location>
</feature>
<reference evidence="2" key="2">
    <citation type="submission" date="2024-03" db="EMBL/GenBank/DDBJ databases">
        <authorList>
            <person name="Bromfield E.S.P."/>
            <person name="Cloutier S."/>
        </authorList>
    </citation>
    <scope>NUCLEOTIDE SEQUENCE</scope>
    <source>
        <strain evidence="2">5S5</strain>
        <plasmid evidence="2">pBs5S5a</plasmid>
    </source>
</reference>
<dbReference type="Proteomes" id="UP001432046">
    <property type="component" value="Plasmid pBs5S5a"/>
</dbReference>